<dbReference type="InterPro" id="IPR024968">
    <property type="entry name" value="SlpA_C_lactobacillus"/>
</dbReference>
<evidence type="ECO:0000313" key="4">
    <source>
        <dbReference type="EMBL" id="KRO15109.1"/>
    </source>
</evidence>
<protein>
    <submittedName>
        <fullName evidence="4">Uncharacterized protein</fullName>
    </submittedName>
</protein>
<evidence type="ECO:0000313" key="5">
    <source>
        <dbReference type="Proteomes" id="UP000050969"/>
    </source>
</evidence>
<proteinExistence type="predicted"/>
<dbReference type="InterPro" id="IPR013783">
    <property type="entry name" value="Ig-like_fold"/>
</dbReference>
<organism evidence="4 5">
    <name type="scientific">Lacticaseibacillus saniviri JCM 17471 = DSM 24301</name>
    <dbReference type="NCBI Taxonomy" id="1293598"/>
    <lineage>
        <taxon>Bacteria</taxon>
        <taxon>Bacillati</taxon>
        <taxon>Bacillota</taxon>
        <taxon>Bacilli</taxon>
        <taxon>Lactobacillales</taxon>
        <taxon>Lactobacillaceae</taxon>
        <taxon>Lacticaseibacillus</taxon>
    </lineage>
</organism>
<feature type="chain" id="PRO_5038631981" evidence="1">
    <location>
        <begin position="27"/>
        <end position="662"/>
    </location>
</feature>
<dbReference type="Gene3D" id="2.60.40.10">
    <property type="entry name" value="Immunoglobulins"/>
    <property type="match status" value="1"/>
</dbReference>
<evidence type="ECO:0000259" key="2">
    <source>
        <dbReference type="Pfam" id="PF03217"/>
    </source>
</evidence>
<sequence>MKKSSLKYLGVTAAALLAVAPIAAPAAVASIAPAQTVSAAEADDVLAQAKAVATNIQNANADTTKVSDITNALGTTLTGWDAVSASAMYTTVKNPNWTWASSIVQHDQTKYTYTFTAGSGLTSDDFKAKVANAQTNKESVTLPVTLTVADAATKSTVASNTVQVTFNFKASDADSMKTLTSAFPDTTAKAGDSLDKYNITANVTPDVSLTDAKGAKVDFKAVSAAVTDSKGVAVTGVFPAGAGVYKQTYTFTVSGYKDGDVVTLKNNGVEVTDPAPVVKDGVATMSITRNINVYDATSKAQPFFTWNGATLANGATLSLTSLQTPTANVGGSETDAENSLQGVVKATELQGFASSDDTTAVEPTALNYKDGLKSVNALDKDGKLIAGNYVVPVSYTNSTSGKTATVKVPFTVKSADEIANSPVFTVDGTKVTSSSYLYPDEVKIGDTFDLSKLVTAVQSEKNTAAIPFTSMTVDGKVDTSKAGTYTVKVSATNANGYTTTMNLIVVVSGTDEGTVTNETGTVYVNYVPGYGIAVWNTYKDGRKITGTKLQHGTAWKYYKTATINGEKWYNLGGDQWIQAQYTSATKPGNTGSEIEKIDGTVKVNYVPGYGIAIWGKPAADVTSKKLAHGTSWKVFAKTSVNGTTWYNLGGNQWVDGTYAKLQ</sequence>
<feature type="signal peptide" evidence="1">
    <location>
        <begin position="1"/>
        <end position="26"/>
    </location>
</feature>
<name>A0A0R2MN48_9LACO</name>
<reference evidence="4 5" key="1">
    <citation type="journal article" date="2015" name="Genome Announc.">
        <title>Expanding the biotechnology potential of lactobacilli through comparative genomics of 213 strains and associated genera.</title>
        <authorList>
            <person name="Sun Z."/>
            <person name="Harris H.M."/>
            <person name="McCann A."/>
            <person name="Guo C."/>
            <person name="Argimon S."/>
            <person name="Zhang W."/>
            <person name="Yang X."/>
            <person name="Jeffery I.B."/>
            <person name="Cooney J.C."/>
            <person name="Kagawa T.F."/>
            <person name="Liu W."/>
            <person name="Song Y."/>
            <person name="Salvetti E."/>
            <person name="Wrobel A."/>
            <person name="Rasinkangas P."/>
            <person name="Parkhill J."/>
            <person name="Rea M.C."/>
            <person name="O'Sullivan O."/>
            <person name="Ritari J."/>
            <person name="Douillard F.P."/>
            <person name="Paul Ross R."/>
            <person name="Yang R."/>
            <person name="Briner A.E."/>
            <person name="Felis G.E."/>
            <person name="de Vos W.M."/>
            <person name="Barrangou R."/>
            <person name="Klaenhammer T.R."/>
            <person name="Caufield P.W."/>
            <person name="Cui Y."/>
            <person name="Zhang H."/>
            <person name="O'Toole P.W."/>
        </authorList>
    </citation>
    <scope>NUCLEOTIDE SEQUENCE [LARGE SCALE GENOMIC DNA]</scope>
    <source>
        <strain evidence="4 5">DSM 24301</strain>
    </source>
</reference>
<evidence type="ECO:0000259" key="3">
    <source>
        <dbReference type="Pfam" id="PF16403"/>
    </source>
</evidence>
<feature type="domain" description="Pesticidal crystal protein Cry22Aa Ig-like" evidence="3">
    <location>
        <begin position="442"/>
        <end position="502"/>
    </location>
</feature>
<keyword evidence="5" id="KW-1185">Reference proteome</keyword>
<feature type="domain" description="S-layer protein C-terminal" evidence="2">
    <location>
        <begin position="539"/>
        <end position="579"/>
    </location>
</feature>
<dbReference type="EMBL" id="JQCE01000075">
    <property type="protein sequence ID" value="KRO15109.1"/>
    <property type="molecule type" value="Genomic_DNA"/>
</dbReference>
<dbReference type="Pfam" id="PF03217">
    <property type="entry name" value="SlpA"/>
    <property type="match status" value="2"/>
</dbReference>
<evidence type="ECO:0000256" key="1">
    <source>
        <dbReference type="SAM" id="SignalP"/>
    </source>
</evidence>
<dbReference type="InterPro" id="IPR032179">
    <property type="entry name" value="Cry22Aa_Ig-like"/>
</dbReference>
<dbReference type="RefSeq" id="WP_056993362.1">
    <property type="nucleotide sequence ID" value="NZ_JQCE01000075.1"/>
</dbReference>
<dbReference type="Proteomes" id="UP000050969">
    <property type="component" value="Unassembled WGS sequence"/>
</dbReference>
<keyword evidence="1" id="KW-0732">Signal</keyword>
<dbReference type="PATRIC" id="fig|1293598.4.peg.212"/>
<comment type="caution">
    <text evidence="4">The sequence shown here is derived from an EMBL/GenBank/DDBJ whole genome shotgun (WGS) entry which is preliminary data.</text>
</comment>
<dbReference type="STRING" id="1293598.IV56_GL000197"/>
<dbReference type="Pfam" id="PF16403">
    <property type="entry name" value="Bact_surface_Ig-like"/>
    <property type="match status" value="1"/>
</dbReference>
<gene>
    <name evidence="4" type="ORF">IV56_GL000197</name>
</gene>
<accession>A0A0R2MN48</accession>
<dbReference type="AlphaFoldDB" id="A0A0R2MN48"/>
<feature type="domain" description="S-layer protein C-terminal" evidence="2">
    <location>
        <begin position="621"/>
        <end position="654"/>
    </location>
</feature>